<keyword evidence="1" id="KW-0472">Membrane</keyword>
<dbReference type="EMBL" id="JAHRIM010040409">
    <property type="protein sequence ID" value="MEQ2266598.1"/>
    <property type="molecule type" value="Genomic_DNA"/>
</dbReference>
<comment type="caution">
    <text evidence="2">The sequence shown here is derived from an EMBL/GenBank/DDBJ whole genome shotgun (WGS) entry which is preliminary data.</text>
</comment>
<name>A0ABV0WAL1_9TELE</name>
<evidence type="ECO:0000313" key="2">
    <source>
        <dbReference type="EMBL" id="MEQ2266598.1"/>
    </source>
</evidence>
<organism evidence="2 3">
    <name type="scientific">Xenotaenia resolanae</name>
    <dbReference type="NCBI Taxonomy" id="208358"/>
    <lineage>
        <taxon>Eukaryota</taxon>
        <taxon>Metazoa</taxon>
        <taxon>Chordata</taxon>
        <taxon>Craniata</taxon>
        <taxon>Vertebrata</taxon>
        <taxon>Euteleostomi</taxon>
        <taxon>Actinopterygii</taxon>
        <taxon>Neopterygii</taxon>
        <taxon>Teleostei</taxon>
        <taxon>Neoteleostei</taxon>
        <taxon>Acanthomorphata</taxon>
        <taxon>Ovalentaria</taxon>
        <taxon>Atherinomorphae</taxon>
        <taxon>Cyprinodontiformes</taxon>
        <taxon>Goodeidae</taxon>
        <taxon>Xenotaenia</taxon>
    </lineage>
</organism>
<evidence type="ECO:0000313" key="3">
    <source>
        <dbReference type="Proteomes" id="UP001444071"/>
    </source>
</evidence>
<accession>A0ABV0WAL1</accession>
<protein>
    <submittedName>
        <fullName evidence="2">Uncharacterized protein</fullName>
    </submittedName>
</protein>
<proteinExistence type="predicted"/>
<gene>
    <name evidence="2" type="ORF">XENORESO_011934</name>
</gene>
<feature type="transmembrane region" description="Helical" evidence="1">
    <location>
        <begin position="21"/>
        <end position="49"/>
    </location>
</feature>
<keyword evidence="1" id="KW-0812">Transmembrane</keyword>
<evidence type="ECO:0000256" key="1">
    <source>
        <dbReference type="SAM" id="Phobius"/>
    </source>
</evidence>
<reference evidence="2 3" key="1">
    <citation type="submission" date="2021-06" db="EMBL/GenBank/DDBJ databases">
        <authorList>
            <person name="Palmer J.M."/>
        </authorList>
    </citation>
    <scope>NUCLEOTIDE SEQUENCE [LARGE SCALE GENOMIC DNA]</scope>
    <source>
        <strain evidence="2 3">XR_2019</strain>
        <tissue evidence="2">Muscle</tissue>
    </source>
</reference>
<sequence length="116" mass="13252">MEICVFSYIFFLHQNLDIYRLAAGVTSLLSCLVIPWFNFCFVFLLLVFVQQAGTEPQGAGFCCFFFFFYQICPLRPCVIDGLSDSATLLSVPLYPRCSSPPKMKAQMTRTDVICYR</sequence>
<keyword evidence="3" id="KW-1185">Reference proteome</keyword>
<keyword evidence="1" id="KW-1133">Transmembrane helix</keyword>
<dbReference type="Proteomes" id="UP001444071">
    <property type="component" value="Unassembled WGS sequence"/>
</dbReference>